<evidence type="ECO:0000313" key="1">
    <source>
        <dbReference type="EMBL" id="KAJ4706604.1"/>
    </source>
</evidence>
<accession>A0ACC1X621</accession>
<protein>
    <submittedName>
        <fullName evidence="1">Retrovirus-related Pol polyprotein from transposon TNT 1-94</fullName>
    </submittedName>
</protein>
<comment type="caution">
    <text evidence="1">The sequence shown here is derived from an EMBL/GenBank/DDBJ whole genome shotgun (WGS) entry which is preliminary data.</text>
</comment>
<reference evidence="1 2" key="1">
    <citation type="journal article" date="2023" name="Science">
        <title>Complex scaffold remodeling in plant triterpene biosynthesis.</title>
        <authorList>
            <person name="De La Pena R."/>
            <person name="Hodgson H."/>
            <person name="Liu J.C."/>
            <person name="Stephenson M.J."/>
            <person name="Martin A.C."/>
            <person name="Owen C."/>
            <person name="Harkess A."/>
            <person name="Leebens-Mack J."/>
            <person name="Jimenez L.E."/>
            <person name="Osbourn A."/>
            <person name="Sattely E.S."/>
        </authorList>
    </citation>
    <scope>NUCLEOTIDE SEQUENCE [LARGE SCALE GENOMIC DNA]</scope>
    <source>
        <strain evidence="2">cv. JPN11</strain>
        <tissue evidence="1">Leaf</tissue>
    </source>
</reference>
<name>A0ACC1X621_MELAZ</name>
<sequence>MSEQTASKKPSAYGTAKQVWDAIKRSYLDVSDSSQVYELMKKSFQSRQVGRPLAEYYNELNSIFLELDYRRLNDMTCPTDIEKQRRRTVEERVYIFLAGLDHNLDQVSGRVLATSPLPSLEEAYSQVRCEAQRQTTMSAEDQSEASAMAVNKPTPIVNTFNRFCTHCNSTKHTVDVCWKKHGYPEWATDHMTSNPSLLDSLMTSNVKSVQVANGTPMPISGAGNVSFSSTLPMSSVLLAPNLSNNLLSISKITKTLNCSVTFHSTYCVFQDNLTKKTIGIGEINSKEEEKLWLEEKRWWISSKGEEDSTDSVDSGNTKSKPKEVKERPDSLFQQHYTKRNKSVTAIPSPRSNIPLNDITMPSNDSSGTNSEVQISSPLTSENAILNSQSDQGRRYPIRDRKEPDRLGFSKSSSNIVYPISDFVSYHRLSKSHLAFALHLSSISIPSHFQEALENPKWKLAMVEEMKALQKNSTWEMVELPQGKKTVGCKWVFSVKYKSDGTIDRYKARLVAKGYTQTYGIDYQETFAPVAKMNTVRVILSLAVNLDWPLKQFDVKSAFLHGDLLEEVYMDPPPGFTPKEGKVCRLKKALYGLKQSPRAWFGRLSYSMKEFGYKQAMADHTLFYKRDGSNITLLIVYVDDMIVTGSSPKEIEKLQNYLAKDFEMKDLGTLKYFLGIEVSRSKQGLFLSQRKYTLDLLAETGNSACEPVNTPIEVNHGLSIYPDQIPTNKERYQRLVGKLIYLTHTRPDLSYTVSVVSQFMHNPSNQHMNARSKKQSVVSLSSAEAEYRALYHATTELTWLRILLSELGFGPKKPMLLFCDNTVAIEIANNPVQHDRTKHIVLDRNYIKDNLDSGQIKVPYIKSADQLADIMTHAVASGPFYASLSKLGMCDIYALT</sequence>
<dbReference type="EMBL" id="CM051404">
    <property type="protein sequence ID" value="KAJ4706604.1"/>
    <property type="molecule type" value="Genomic_DNA"/>
</dbReference>
<organism evidence="1 2">
    <name type="scientific">Melia azedarach</name>
    <name type="common">Chinaberry tree</name>
    <dbReference type="NCBI Taxonomy" id="155640"/>
    <lineage>
        <taxon>Eukaryota</taxon>
        <taxon>Viridiplantae</taxon>
        <taxon>Streptophyta</taxon>
        <taxon>Embryophyta</taxon>
        <taxon>Tracheophyta</taxon>
        <taxon>Spermatophyta</taxon>
        <taxon>Magnoliopsida</taxon>
        <taxon>eudicotyledons</taxon>
        <taxon>Gunneridae</taxon>
        <taxon>Pentapetalae</taxon>
        <taxon>rosids</taxon>
        <taxon>malvids</taxon>
        <taxon>Sapindales</taxon>
        <taxon>Meliaceae</taxon>
        <taxon>Melia</taxon>
    </lineage>
</organism>
<proteinExistence type="predicted"/>
<evidence type="ECO:0000313" key="2">
    <source>
        <dbReference type="Proteomes" id="UP001164539"/>
    </source>
</evidence>
<gene>
    <name evidence="1" type="ORF">OWV82_020234</name>
</gene>
<dbReference type="Proteomes" id="UP001164539">
    <property type="component" value="Chromosome 11"/>
</dbReference>
<keyword evidence="2" id="KW-1185">Reference proteome</keyword>